<accession>A0A7H0I0B7</accession>
<dbReference type="Gene3D" id="1.25.40.10">
    <property type="entry name" value="Tetratricopeptide repeat domain"/>
    <property type="match status" value="1"/>
</dbReference>
<dbReference type="KEGG" id="sgj:IAG43_27075"/>
<sequence length="896" mass="95965">MVVTVVAVREDAGSRRVRTGTDPSGAPFLRARLSLPTVPATFLRRQRLVHALDEASTVPLTVVNGSAGAGKTLLVADWAAGLGLPVAWMTCDAADRAPGMFWAYLREALRGADGTAVPGVRCPAEAGRVDRGLLARLAIALADRERPVVLVLDEFDRVTAPEIAEQLGFVLHNAGPGLRLVLVTRSEPLLPMHRYRASGEMAEIRNADLAFTEAEAGELLTLHGLSLPGSTVDGLVRRTGGWAAGIRLCALAARQRPDAESYLKEFEAGRSTVADFLLAEVLDGQPPERQELLLRVSVLDRFRPELVNALTLRTDAEAALAALHRENAFVQHLDHSWYSLHPLFAEILRVHLRERRPGLEPELRRRAARWLHRSGALAEALAQGAAAGDWEFTAGALVDDLALGQLFTGLRAQHLSGLFAGMDPRAAGAAPELVRAALDLSRRDVAHGLARLRRAEGTLLADGGDRRPAALLGCALLEALAARLTGSPDAAEQAVRTAEEVWREVPAQLLDAHPELSALLLTHLGSARLWAGRFDAARAALTPVVACPPSAATALPRLEALGMLALVDHLTGWNDRARHKALAAAGEAERQGLPAGSGPLAGRLVLAAVSVERDELDRAEDLLDATADEPAPAGDPVTAAFEAVVRGRLRLARGDVHGARVPAVPAAVPSPWAEEHAALVTAAAHLARGRADQALTALQDAPRDRTACAVETARALLVAGRADEARELIEHLPRAERQGPAVTVRIALVRAQAAHRAGDTGAARRLVAQALLDARREQLRRPFLEAGPWIRPLLRNSPRLHGLAEGWLTAPAGTGARAVSRPAAERPPAPLVAERLSGREREVLERLARMLSTQEIAEDLHVSVNTVKTHLKSVYRKLGVGRRAEAVRRARDLRLL</sequence>
<dbReference type="SMART" id="SM00421">
    <property type="entry name" value="HTH_LUXR"/>
    <property type="match status" value="1"/>
</dbReference>
<evidence type="ECO:0000313" key="5">
    <source>
        <dbReference type="EMBL" id="QNP66233.1"/>
    </source>
</evidence>
<dbReference type="CDD" id="cd06170">
    <property type="entry name" value="LuxR_C_like"/>
    <property type="match status" value="1"/>
</dbReference>
<reference evidence="5 6" key="1">
    <citation type="submission" date="2020-08" db="EMBL/GenBank/DDBJ databases">
        <title>A novel species.</title>
        <authorList>
            <person name="Gao J."/>
        </authorList>
    </citation>
    <scope>NUCLEOTIDE SEQUENCE [LARGE SCALE GENOMIC DNA]</scope>
    <source>
        <strain evidence="5 6">CRPJ-33</strain>
    </source>
</reference>
<dbReference type="Pfam" id="PF00196">
    <property type="entry name" value="GerE"/>
    <property type="match status" value="1"/>
</dbReference>
<organism evidence="5 6">
    <name type="scientific">Streptomyces genisteinicus</name>
    <dbReference type="NCBI Taxonomy" id="2768068"/>
    <lineage>
        <taxon>Bacteria</taxon>
        <taxon>Bacillati</taxon>
        <taxon>Actinomycetota</taxon>
        <taxon>Actinomycetes</taxon>
        <taxon>Kitasatosporales</taxon>
        <taxon>Streptomycetaceae</taxon>
        <taxon>Streptomyces</taxon>
    </lineage>
</organism>
<dbReference type="InterPro" id="IPR039420">
    <property type="entry name" value="WalR-like"/>
</dbReference>
<evidence type="ECO:0000313" key="6">
    <source>
        <dbReference type="Proteomes" id="UP000516230"/>
    </source>
</evidence>
<dbReference type="InterPro" id="IPR000792">
    <property type="entry name" value="Tscrpt_reg_LuxR_C"/>
</dbReference>
<keyword evidence="3" id="KW-0804">Transcription</keyword>
<dbReference type="Gene3D" id="3.40.50.300">
    <property type="entry name" value="P-loop containing nucleotide triphosphate hydrolases"/>
    <property type="match status" value="1"/>
</dbReference>
<dbReference type="GO" id="GO:0006355">
    <property type="term" value="P:regulation of DNA-templated transcription"/>
    <property type="evidence" value="ECO:0007669"/>
    <property type="project" value="InterPro"/>
</dbReference>
<dbReference type="InterPro" id="IPR011990">
    <property type="entry name" value="TPR-like_helical_dom_sf"/>
</dbReference>
<dbReference type="SMART" id="SM00382">
    <property type="entry name" value="AAA"/>
    <property type="match status" value="1"/>
</dbReference>
<dbReference type="EMBL" id="CP060825">
    <property type="protein sequence ID" value="QNP66233.1"/>
    <property type="molecule type" value="Genomic_DNA"/>
</dbReference>
<dbReference type="SUPFAM" id="SSF46894">
    <property type="entry name" value="C-terminal effector domain of the bipartite response regulators"/>
    <property type="match status" value="1"/>
</dbReference>
<dbReference type="InterPro" id="IPR027417">
    <property type="entry name" value="P-loop_NTPase"/>
</dbReference>
<dbReference type="InterPro" id="IPR016032">
    <property type="entry name" value="Sig_transdc_resp-reg_C-effctor"/>
</dbReference>
<dbReference type="Gene3D" id="1.10.10.10">
    <property type="entry name" value="Winged helix-like DNA-binding domain superfamily/Winged helix DNA-binding domain"/>
    <property type="match status" value="1"/>
</dbReference>
<dbReference type="PANTHER" id="PTHR43214">
    <property type="entry name" value="TWO-COMPONENT RESPONSE REGULATOR"/>
    <property type="match status" value="1"/>
</dbReference>
<gene>
    <name evidence="5" type="ORF">IAG43_27075</name>
</gene>
<dbReference type="PANTHER" id="PTHR43214:SF41">
    <property type="entry name" value="NITRATE_NITRITE RESPONSE REGULATOR PROTEIN NARP"/>
    <property type="match status" value="1"/>
</dbReference>
<name>A0A7H0I0B7_9ACTN</name>
<dbReference type="InterPro" id="IPR059106">
    <property type="entry name" value="WHD_MalT"/>
</dbReference>
<proteinExistence type="predicted"/>
<dbReference type="GO" id="GO:0003677">
    <property type="term" value="F:DNA binding"/>
    <property type="evidence" value="ECO:0007669"/>
    <property type="project" value="UniProtKB-KW"/>
</dbReference>
<evidence type="ECO:0000259" key="4">
    <source>
        <dbReference type="PROSITE" id="PS50043"/>
    </source>
</evidence>
<dbReference type="SUPFAM" id="SSF48452">
    <property type="entry name" value="TPR-like"/>
    <property type="match status" value="1"/>
</dbReference>
<dbReference type="Proteomes" id="UP000516230">
    <property type="component" value="Chromosome"/>
</dbReference>
<evidence type="ECO:0000256" key="3">
    <source>
        <dbReference type="ARBA" id="ARBA00023163"/>
    </source>
</evidence>
<dbReference type="InterPro" id="IPR003593">
    <property type="entry name" value="AAA+_ATPase"/>
</dbReference>
<dbReference type="Pfam" id="PF25873">
    <property type="entry name" value="WHD_MalT"/>
    <property type="match status" value="1"/>
</dbReference>
<evidence type="ECO:0000256" key="1">
    <source>
        <dbReference type="ARBA" id="ARBA00023015"/>
    </source>
</evidence>
<feature type="domain" description="HTH luxR-type" evidence="4">
    <location>
        <begin position="829"/>
        <end position="894"/>
    </location>
</feature>
<keyword evidence="1" id="KW-0805">Transcription regulation</keyword>
<dbReference type="AlphaFoldDB" id="A0A7H0I0B7"/>
<dbReference type="SUPFAM" id="SSF52540">
    <property type="entry name" value="P-loop containing nucleoside triphosphate hydrolases"/>
    <property type="match status" value="1"/>
</dbReference>
<keyword evidence="2" id="KW-0238">DNA-binding</keyword>
<dbReference type="PROSITE" id="PS50043">
    <property type="entry name" value="HTH_LUXR_2"/>
    <property type="match status" value="1"/>
</dbReference>
<protein>
    <submittedName>
        <fullName evidence="5">Helix-turn-helix transcriptional regulator</fullName>
    </submittedName>
</protein>
<dbReference type="InterPro" id="IPR036388">
    <property type="entry name" value="WH-like_DNA-bd_sf"/>
</dbReference>
<evidence type="ECO:0000256" key="2">
    <source>
        <dbReference type="ARBA" id="ARBA00023125"/>
    </source>
</evidence>
<dbReference type="PRINTS" id="PR00038">
    <property type="entry name" value="HTHLUXR"/>
</dbReference>
<keyword evidence="6" id="KW-1185">Reference proteome</keyword>